<reference evidence="2" key="1">
    <citation type="submission" date="2021-01" db="EMBL/GenBank/DDBJ databases">
        <title>Whole genome shotgun sequence of Planotetraspora thailandica NBRC 104271.</title>
        <authorList>
            <person name="Komaki H."/>
            <person name="Tamura T."/>
        </authorList>
    </citation>
    <scope>NUCLEOTIDE SEQUENCE</scope>
    <source>
        <strain evidence="2">NBRC 104271</strain>
    </source>
</reference>
<dbReference type="Proteomes" id="UP000605992">
    <property type="component" value="Unassembled WGS sequence"/>
</dbReference>
<dbReference type="SUPFAM" id="SSF52540">
    <property type="entry name" value="P-loop containing nucleoside triphosphate hydrolases"/>
    <property type="match status" value="2"/>
</dbReference>
<dbReference type="InterPro" id="IPR003593">
    <property type="entry name" value="AAA+_ATPase"/>
</dbReference>
<dbReference type="InterPro" id="IPR051162">
    <property type="entry name" value="T4SS_component"/>
</dbReference>
<comment type="caution">
    <text evidence="2">The sequence shown here is derived from an EMBL/GenBank/DDBJ whole genome shotgun (WGS) entry which is preliminary data.</text>
</comment>
<evidence type="ECO:0000313" key="3">
    <source>
        <dbReference type="Proteomes" id="UP000605992"/>
    </source>
</evidence>
<dbReference type="SMART" id="SM00382">
    <property type="entry name" value="AAA"/>
    <property type="match status" value="1"/>
</dbReference>
<dbReference type="InterPro" id="IPR027417">
    <property type="entry name" value="P-loop_NTPase"/>
</dbReference>
<evidence type="ECO:0000259" key="1">
    <source>
        <dbReference type="SMART" id="SM00382"/>
    </source>
</evidence>
<sequence length="1016" mass="108425">MAEAKRSAGTSPIGLVVEGQRGVGKTHLLGWIREKVQEDGGYFFLVQLLDAKTFWDCVAGSVLDGLARELDGESQLKAFLRRLSSQVGVSRMVRRSVIGDAQLTVDALDAFIEALIAFDGHVGRQSQDIARALVLRASTDRHAQDVADALLTALPEEEPGERAAWGMRRSQRTPQEIVRDVSRLLALTGPSVIAVDQIDALITTASTQTLDRTRDWREALLIDQVAGGLMELRDVTRRTLTVLSCIPATWAVIKNNATDTVQDRFRPAVRLRVVPDAETARVLVERRLGAHYRDVGFRPPHPTWPVKLSAFDSAAGLTPRQILMKIDEHIRTCRNTGEITELGSFAGVDAPVPMPPPVTEGPELEALDARFAELRRSPQAAADAAAALDSATEDATMPALLAAGLSAWIAEQGDAGRAFNQDAPPSAKPPLHARLRRSLDEATEDEEHWSFRAIAATHANAALTRVRNACVAAGLNADVGKRHVFLLRNAEWSGGAKTRETIAEFERAGGRTLRVEEEDVKILAALRDLLKENPAHLHAWLADRRPTGEVKFLADALGEVWTVPYGTRVGSGDNGDGVEPGVSTIVDTLESDGADSAAAARAGIAEGVPSVVVGRSDGGAPVGVGLEALRKHTAIFAGSGSGKTVLIRRLIEECALQGVSAIVLDPNNDLARLGDAWPEPPAGWQDGDAAKAERYLAGTDVVVWTPGREGGRPLAFQPLPDFSGVVDDADEFREAVDAAVASLVPRAKLGGSTEKAHRGRAVLTQAVDYYGRHGTTRLEGLIELLYDLPDGVSTLPNAGKIAEVVAQNLTATMVTDPLFGGGGEAADPGVLLTPPPGKRARISVISFVGLPSDEQRQSFVNLLQLALFSWIRKNPAGNRPLGGLLVMDEAQTFAPSGAMTACTQSTLALASQARKYGLGLVFATQAPKGLHNRIPGNAATQFFGLLNSPVQIEAAKEMARAKNSTIGDVGHLGAGQFYAGVEGSAFTKIQAPLCLSHHPRSPLTTEEVVQRARQPQ</sequence>
<keyword evidence="3" id="KW-1185">Reference proteome</keyword>
<evidence type="ECO:0000313" key="2">
    <source>
        <dbReference type="EMBL" id="GII58872.1"/>
    </source>
</evidence>
<dbReference type="PANTHER" id="PTHR30121">
    <property type="entry name" value="UNCHARACTERIZED PROTEIN YJGR-RELATED"/>
    <property type="match status" value="1"/>
</dbReference>
<dbReference type="Gene3D" id="3.40.50.300">
    <property type="entry name" value="P-loop containing nucleotide triphosphate hydrolases"/>
    <property type="match status" value="2"/>
</dbReference>
<protein>
    <submittedName>
        <fullName evidence="2">ATPase</fullName>
    </submittedName>
</protein>
<dbReference type="PANTHER" id="PTHR30121:SF6">
    <property type="entry name" value="SLR6007 PROTEIN"/>
    <property type="match status" value="1"/>
</dbReference>
<dbReference type="CDD" id="cd01127">
    <property type="entry name" value="TrwB_TraG_TraD_VirD4"/>
    <property type="match status" value="1"/>
</dbReference>
<proteinExistence type="predicted"/>
<dbReference type="AlphaFoldDB" id="A0A8J3Y170"/>
<gene>
    <name evidence="2" type="ORF">Pth03_72610</name>
</gene>
<dbReference type="EMBL" id="BOOR01000072">
    <property type="protein sequence ID" value="GII58872.1"/>
    <property type="molecule type" value="Genomic_DNA"/>
</dbReference>
<organism evidence="2 3">
    <name type="scientific">Planotetraspora thailandica</name>
    <dbReference type="NCBI Taxonomy" id="487172"/>
    <lineage>
        <taxon>Bacteria</taxon>
        <taxon>Bacillati</taxon>
        <taxon>Actinomycetota</taxon>
        <taxon>Actinomycetes</taxon>
        <taxon>Streptosporangiales</taxon>
        <taxon>Streptosporangiaceae</taxon>
        <taxon>Planotetraspora</taxon>
    </lineage>
</organism>
<accession>A0A8J3Y170</accession>
<name>A0A8J3Y170_9ACTN</name>
<dbReference type="Pfam" id="PF01935">
    <property type="entry name" value="DUF87"/>
    <property type="match status" value="1"/>
</dbReference>
<feature type="domain" description="AAA+ ATPase" evidence="1">
    <location>
        <begin position="629"/>
        <end position="949"/>
    </location>
</feature>
<dbReference type="InterPro" id="IPR002789">
    <property type="entry name" value="HerA_central"/>
</dbReference>